<dbReference type="EMBL" id="BAAANL010000001">
    <property type="protein sequence ID" value="GAA1848190.1"/>
    <property type="molecule type" value="Genomic_DNA"/>
</dbReference>
<evidence type="ECO:0000313" key="2">
    <source>
        <dbReference type="Proteomes" id="UP001501094"/>
    </source>
</evidence>
<dbReference type="InterPro" id="IPR036388">
    <property type="entry name" value="WH-like_DNA-bd_sf"/>
</dbReference>
<organism evidence="1 2">
    <name type="scientific">Myceligenerans crystallogenes</name>
    <dbReference type="NCBI Taxonomy" id="316335"/>
    <lineage>
        <taxon>Bacteria</taxon>
        <taxon>Bacillati</taxon>
        <taxon>Actinomycetota</taxon>
        <taxon>Actinomycetes</taxon>
        <taxon>Micrococcales</taxon>
        <taxon>Promicromonosporaceae</taxon>
        <taxon>Myceligenerans</taxon>
    </lineage>
</organism>
<gene>
    <name evidence="1" type="ORF">GCM10009751_00380</name>
</gene>
<dbReference type="Gene3D" id="1.10.10.10">
    <property type="entry name" value="Winged helix-like DNA-binding domain superfamily/Winged helix DNA-binding domain"/>
    <property type="match status" value="1"/>
</dbReference>
<comment type="caution">
    <text evidence="1">The sequence shown here is derived from an EMBL/GenBank/DDBJ whole genome shotgun (WGS) entry which is preliminary data.</text>
</comment>
<reference evidence="2" key="1">
    <citation type="journal article" date="2019" name="Int. J. Syst. Evol. Microbiol.">
        <title>The Global Catalogue of Microorganisms (GCM) 10K type strain sequencing project: providing services to taxonomists for standard genome sequencing and annotation.</title>
        <authorList>
            <consortium name="The Broad Institute Genomics Platform"/>
            <consortium name="The Broad Institute Genome Sequencing Center for Infectious Disease"/>
            <person name="Wu L."/>
            <person name="Ma J."/>
        </authorList>
    </citation>
    <scope>NUCLEOTIDE SEQUENCE [LARGE SCALE GENOMIC DNA]</scope>
    <source>
        <strain evidence="2">JCM 14326</strain>
    </source>
</reference>
<evidence type="ECO:0000313" key="1">
    <source>
        <dbReference type="EMBL" id="GAA1848190.1"/>
    </source>
</evidence>
<dbReference type="Proteomes" id="UP001501094">
    <property type="component" value="Unassembled WGS sequence"/>
</dbReference>
<accession>A0ABP4ZGL8</accession>
<dbReference type="CDD" id="cd00090">
    <property type="entry name" value="HTH_ARSR"/>
    <property type="match status" value="1"/>
</dbReference>
<protein>
    <submittedName>
        <fullName evidence="1">ArsR family transcriptional regulator</fullName>
    </submittedName>
</protein>
<proteinExistence type="predicted"/>
<sequence>MTPFLRSDAQGAVLAETLLDPRVEISVSEVARRAEVLPAVAHREVSRLIEAGVLKDRRDGNNRLVSANTQHPLWSLMSQLVAETYGPVPVLRDLLREIPGVDQAFIYGSWAVRRSGTAGPPPRDVDVLVVGQPSRGDVLDVAEVAGQRLRTEVNIHLVSREAWDARSDPFLKTVADRPLIALTSTESTLARDRRSDQAT</sequence>
<keyword evidence="2" id="KW-1185">Reference proteome</keyword>
<name>A0ABP4ZGL8_9MICO</name>
<dbReference type="InterPro" id="IPR011991">
    <property type="entry name" value="ArsR-like_HTH"/>
</dbReference>